<dbReference type="AlphaFoldDB" id="A0A9R1UK24"/>
<keyword evidence="1 2" id="KW-0103">Bromodomain</keyword>
<gene>
    <name evidence="5" type="ORF">LSAT_V11C900472620</name>
</gene>
<evidence type="ECO:0000256" key="3">
    <source>
        <dbReference type="SAM" id="MobiDB-lite"/>
    </source>
</evidence>
<evidence type="ECO:0000256" key="2">
    <source>
        <dbReference type="PROSITE-ProRule" id="PRU00035"/>
    </source>
</evidence>
<feature type="compositionally biased region" description="Basic and acidic residues" evidence="3">
    <location>
        <begin position="22"/>
        <end position="32"/>
    </location>
</feature>
<dbReference type="InterPro" id="IPR036427">
    <property type="entry name" value="Bromodomain-like_sf"/>
</dbReference>
<reference evidence="5 6" key="1">
    <citation type="journal article" date="2017" name="Nat. Commun.">
        <title>Genome assembly with in vitro proximity ligation data and whole-genome triplication in lettuce.</title>
        <authorList>
            <person name="Reyes-Chin-Wo S."/>
            <person name="Wang Z."/>
            <person name="Yang X."/>
            <person name="Kozik A."/>
            <person name="Arikit S."/>
            <person name="Song C."/>
            <person name="Xia L."/>
            <person name="Froenicke L."/>
            <person name="Lavelle D.O."/>
            <person name="Truco M.J."/>
            <person name="Xia R."/>
            <person name="Zhu S."/>
            <person name="Xu C."/>
            <person name="Xu H."/>
            <person name="Xu X."/>
            <person name="Cox K."/>
            <person name="Korf I."/>
            <person name="Meyers B.C."/>
            <person name="Michelmore R.W."/>
        </authorList>
    </citation>
    <scope>NUCLEOTIDE SEQUENCE [LARGE SCALE GENOMIC DNA]</scope>
    <source>
        <strain evidence="6">cv. Salinas</strain>
        <tissue evidence="5">Seedlings</tissue>
    </source>
</reference>
<dbReference type="InterPro" id="IPR001487">
    <property type="entry name" value="Bromodomain"/>
</dbReference>
<dbReference type="Proteomes" id="UP000235145">
    <property type="component" value="Unassembled WGS sequence"/>
</dbReference>
<feature type="domain" description="Bromo" evidence="4">
    <location>
        <begin position="166"/>
        <end position="236"/>
    </location>
</feature>
<evidence type="ECO:0000256" key="1">
    <source>
        <dbReference type="ARBA" id="ARBA00023117"/>
    </source>
</evidence>
<dbReference type="CDD" id="cd04369">
    <property type="entry name" value="Bromodomain"/>
    <property type="match status" value="1"/>
</dbReference>
<dbReference type="PANTHER" id="PTHR22881">
    <property type="entry name" value="BROMODOMAIN CONTAINING PROTEIN"/>
    <property type="match status" value="1"/>
</dbReference>
<evidence type="ECO:0000313" key="5">
    <source>
        <dbReference type="EMBL" id="KAJ0188915.1"/>
    </source>
</evidence>
<comment type="caution">
    <text evidence="5">The sequence shown here is derived from an EMBL/GenBank/DDBJ whole genome shotgun (WGS) entry which is preliminary data.</text>
</comment>
<dbReference type="OrthoDB" id="21449at2759"/>
<feature type="compositionally biased region" description="Basic residues" evidence="3">
    <location>
        <begin position="266"/>
        <end position="281"/>
    </location>
</feature>
<accession>A0A9R1UK24</accession>
<evidence type="ECO:0000259" key="4">
    <source>
        <dbReference type="PROSITE" id="PS50014"/>
    </source>
</evidence>
<feature type="compositionally biased region" description="Acidic residues" evidence="3">
    <location>
        <begin position="61"/>
        <end position="72"/>
    </location>
</feature>
<organism evidence="5 6">
    <name type="scientific">Lactuca sativa</name>
    <name type="common">Garden lettuce</name>
    <dbReference type="NCBI Taxonomy" id="4236"/>
    <lineage>
        <taxon>Eukaryota</taxon>
        <taxon>Viridiplantae</taxon>
        <taxon>Streptophyta</taxon>
        <taxon>Embryophyta</taxon>
        <taxon>Tracheophyta</taxon>
        <taxon>Spermatophyta</taxon>
        <taxon>Magnoliopsida</taxon>
        <taxon>eudicotyledons</taxon>
        <taxon>Gunneridae</taxon>
        <taxon>Pentapetalae</taxon>
        <taxon>asterids</taxon>
        <taxon>campanulids</taxon>
        <taxon>Asterales</taxon>
        <taxon>Asteraceae</taxon>
        <taxon>Cichorioideae</taxon>
        <taxon>Cichorieae</taxon>
        <taxon>Lactucinae</taxon>
        <taxon>Lactuca</taxon>
    </lineage>
</organism>
<sequence>MVKVGGATTAKKKKGRPSLLDLKNRVLKKEELQNQQKLQRISTRRNPSSTAASSGYYVSANEDEYYDDDDDERREKKVKLVVRLPQSNQLQQQQASSDLIRYSSVNSASYFSELNDDVDNWKFNSGSVDTIIDYQGEKISKAMESSGPTTPLPDKKLLDFILDRLQKKDTYGAFSEPVDPNELPDYHEIVKHPMDFGTVKNKLDDGVYSNLNELEADVLLICSNAMKYNSSDTIYFRQARNIQELAKRDFGNLRQEGEEGELQPKVVKRGRPPSKHLKKPPGRPPLERVGPESATLATPEDNTTESTPYNLRRGPMLHNSCNREQPYSELLSEWNEEFPVRIRRADMKYGNIKDFVIDESRRETYKQYYVSNFCGEKKQLMVVGDGDGYARSLACFAANLGPVVWKVALKKMDKALPCVDAQGTTVESEGIFGKSSCWQQLEGGNGDEGRQYR</sequence>
<dbReference type="EMBL" id="NBSK02000009">
    <property type="protein sequence ID" value="KAJ0188915.1"/>
    <property type="molecule type" value="Genomic_DNA"/>
</dbReference>
<feature type="region of interest" description="Disordered" evidence="3">
    <location>
        <begin position="1"/>
        <end position="72"/>
    </location>
</feature>
<dbReference type="InterPro" id="IPR051831">
    <property type="entry name" value="Bromodomain_contain_prot"/>
</dbReference>
<feature type="compositionally biased region" description="Polar residues" evidence="3">
    <location>
        <begin position="40"/>
        <end position="53"/>
    </location>
</feature>
<dbReference type="SUPFAM" id="SSF47370">
    <property type="entry name" value="Bromodomain"/>
    <property type="match status" value="1"/>
</dbReference>
<evidence type="ECO:0000313" key="6">
    <source>
        <dbReference type="Proteomes" id="UP000235145"/>
    </source>
</evidence>
<dbReference type="Pfam" id="PF00439">
    <property type="entry name" value="Bromodomain"/>
    <property type="match status" value="1"/>
</dbReference>
<feature type="region of interest" description="Disordered" evidence="3">
    <location>
        <begin position="254"/>
        <end position="316"/>
    </location>
</feature>
<name>A0A9R1UK24_LACSA</name>
<dbReference type="PRINTS" id="PR00503">
    <property type="entry name" value="BROMODOMAIN"/>
</dbReference>
<feature type="compositionally biased region" description="Polar residues" evidence="3">
    <location>
        <begin position="300"/>
        <end position="309"/>
    </location>
</feature>
<protein>
    <recommendedName>
        <fullName evidence="4">Bromo domain-containing protein</fullName>
    </recommendedName>
</protein>
<dbReference type="PANTHER" id="PTHR22881:SF31">
    <property type="entry name" value="CHROMATIN REMODELER BROMODOMAIN FAMILY"/>
    <property type="match status" value="1"/>
</dbReference>
<dbReference type="Gene3D" id="1.20.920.10">
    <property type="entry name" value="Bromodomain-like"/>
    <property type="match status" value="1"/>
</dbReference>
<keyword evidence="6" id="KW-1185">Reference proteome</keyword>
<dbReference type="SMART" id="SM00297">
    <property type="entry name" value="BROMO"/>
    <property type="match status" value="1"/>
</dbReference>
<dbReference type="PROSITE" id="PS50014">
    <property type="entry name" value="BROMODOMAIN_2"/>
    <property type="match status" value="1"/>
</dbReference>
<dbReference type="PROSITE" id="PS00633">
    <property type="entry name" value="BROMODOMAIN_1"/>
    <property type="match status" value="1"/>
</dbReference>
<dbReference type="InterPro" id="IPR018359">
    <property type="entry name" value="Bromodomain_CS"/>
</dbReference>
<proteinExistence type="predicted"/>